<dbReference type="Gene3D" id="3.30.70.1320">
    <property type="entry name" value="Multidrug efflux transporter AcrB pore domain like"/>
    <property type="match status" value="1"/>
</dbReference>
<dbReference type="PANTHER" id="PTHR32063:SF24">
    <property type="entry name" value="CATION EFFLUX SYSTEM (ACRB_ACRD_ACRF FAMILY)"/>
    <property type="match status" value="1"/>
</dbReference>
<dbReference type="GO" id="GO:0008324">
    <property type="term" value="F:monoatomic cation transmembrane transporter activity"/>
    <property type="evidence" value="ECO:0007669"/>
    <property type="project" value="InterPro"/>
</dbReference>
<evidence type="ECO:0000313" key="9">
    <source>
        <dbReference type="EMBL" id="CBW25885.1"/>
    </source>
</evidence>
<dbReference type="Gene3D" id="3.30.70.1430">
    <property type="entry name" value="Multidrug efflux transporter AcrB pore domain"/>
    <property type="match status" value="2"/>
</dbReference>
<gene>
    <name evidence="9" type="primary">czcA</name>
    <name evidence="9" type="ordered locus">BMS_1001</name>
</gene>
<feature type="transmembrane region" description="Helical" evidence="8">
    <location>
        <begin position="472"/>
        <end position="490"/>
    </location>
</feature>
<evidence type="ECO:0000256" key="3">
    <source>
        <dbReference type="ARBA" id="ARBA00022448"/>
    </source>
</evidence>
<keyword evidence="7 8" id="KW-0472">Membrane</keyword>
<evidence type="ECO:0000256" key="6">
    <source>
        <dbReference type="ARBA" id="ARBA00022989"/>
    </source>
</evidence>
<comment type="similarity">
    <text evidence="2">Belongs to the resistance-nodulation-cell division (RND) (TC 2.A.6) family.</text>
</comment>
<dbReference type="PATRIC" id="fig|862908.3.peg.952"/>
<dbReference type="GO" id="GO:0042910">
    <property type="term" value="F:xenobiotic transmembrane transporter activity"/>
    <property type="evidence" value="ECO:0007669"/>
    <property type="project" value="TreeGrafter"/>
</dbReference>
<keyword evidence="6 8" id="KW-1133">Transmembrane helix</keyword>
<keyword evidence="3" id="KW-0813">Transport</keyword>
<feature type="transmembrane region" description="Helical" evidence="8">
    <location>
        <begin position="922"/>
        <end position="942"/>
    </location>
</feature>
<dbReference type="Gene3D" id="3.30.2090.10">
    <property type="entry name" value="Multidrug efflux transporter AcrB TolC docking domain, DN and DC subdomains"/>
    <property type="match status" value="2"/>
</dbReference>
<sequence length="1061" mass="117313">MTFIQQISLNTDTLTSRYKMINKIIEFSVNNRMFVFLATLLLIIYGVKSFQELSIDAVPDITNTQVQINTQVKGLVPEEVERMITFPIEYSMNGIPGVENIRSISRYGISQVTVIFKDGTDIYKARQLAGEKLQNVELPSGVTPEMGPISTGLGEIFHYSIEAKNVEKDESKRLLQLMELRSIQDWFIKPRLLTVKGVTEVNTIGGYEKQFFIQPNIELMTKYGIHFDDIEGVIENSNLNVGGGYIQQTGEQLLVRGVGLLKSIEDIEDVVVKRLSSYRVIKIKDIASVKFDKEIRTGAATVNGEESIIGTAFMLLGENSRTVSQRVASKLEDVKKDLPEWVELKVLYDRSNMVNATLSTVEHNLVMGAGLVIVFLLLLVGNIRAAIITSLMIPVSLLMTFILMKWQNVSGNLMSLGALDFGIIIDGAVIVIENCVHRLEKRGKELGRELTRKEVKQLVIDSAIEIRSAAGFGELIVITVFIPLFALTGVEGRMFGPMATTFIMALGSALLLSFTVVPALAATFLSGKTRDKVPFLMRVATKVFRPTLEKALVFKKFVLGIGIAAIVGGVFLFSRMGAEFIPQLDEGDFAIQFIRPANISTENSVELQKLSERLVRSFPQIRDVFGRTGAAEVATDPMGVNISDSYVMLKPRDQWPIDEHIKNKKDLIREVKEKLELHIPGQVLMVSQPVELRFNELLEGTRAPLSAKVFGDDLDKLIEYSKEVAKVISSIEGAGEAESESKGKSPLLQYIPKKEALAQLGVTARPVLDAINTAIGGREVGNIYEGVKRYPIVTRLSQEQRSDVSTIRKLPVGISEGYTVPIEEVAEISFVETFSTVNRENSQRRIAVLVNPKTRDIESFVNEAKRRVESEVQLPEGYFIEWGGTFKNLQSAKQRLGVLVPVALMMILAMLYAAFKNFSQVLLIFTCAPLALIGGVISLNIMGMPFSISAGVGFIALCGISILNGVVLVTYFNRLVDDGKSPDDVVREGALSRLRPVLMTALTDIFGFLPMMFSTGLGAEVQKPLATVVVGGIISATILTLIVLPTLYRLFLKYMRPELKV</sequence>
<reference evidence="10" key="1">
    <citation type="journal article" date="2013" name="ISME J.">
        <title>A small predatory core genome in the divergent marine Bacteriovorax marinus SJ and the terrestrial Bdellovibrio bacteriovorus.</title>
        <authorList>
            <person name="Crossman L.C."/>
            <person name="Chen H."/>
            <person name="Cerdeno-Tarraga A.M."/>
            <person name="Brooks K."/>
            <person name="Quail M.A."/>
            <person name="Pineiro S.A."/>
            <person name="Hobley L."/>
            <person name="Sockett R.E."/>
            <person name="Bentley S.D."/>
            <person name="Parkhill J."/>
            <person name="Williams H.N."/>
            <person name="Stine O.C."/>
        </authorList>
    </citation>
    <scope>NUCLEOTIDE SEQUENCE [LARGE SCALE GENOMIC DNA]</scope>
    <source>
        <strain evidence="10">ATCC BAA-682 / DSM 15412 / SJ</strain>
    </source>
</reference>
<feature type="transmembrane region" description="Helical" evidence="8">
    <location>
        <begin position="994"/>
        <end position="1013"/>
    </location>
</feature>
<feature type="transmembrane region" description="Helical" evidence="8">
    <location>
        <begin position="1025"/>
        <end position="1051"/>
    </location>
</feature>
<organism evidence="9 10">
    <name type="scientific">Halobacteriovorax marinus (strain ATCC BAA-682 / DSM 15412 / SJ)</name>
    <name type="common">Bacteriovorax marinus</name>
    <dbReference type="NCBI Taxonomy" id="862908"/>
    <lineage>
        <taxon>Bacteria</taxon>
        <taxon>Pseudomonadati</taxon>
        <taxon>Bdellovibrionota</taxon>
        <taxon>Bacteriovoracia</taxon>
        <taxon>Bacteriovoracales</taxon>
        <taxon>Halobacteriovoraceae</taxon>
        <taxon>Halobacteriovorax</taxon>
    </lineage>
</organism>
<dbReference type="STRING" id="862908.BMS_1001"/>
<evidence type="ECO:0000256" key="4">
    <source>
        <dbReference type="ARBA" id="ARBA00022475"/>
    </source>
</evidence>
<comment type="subcellular location">
    <subcellularLocation>
        <location evidence="1">Cell membrane</location>
        <topology evidence="1">Multi-pass membrane protein</topology>
    </subcellularLocation>
</comment>
<evidence type="ECO:0000256" key="1">
    <source>
        <dbReference type="ARBA" id="ARBA00004651"/>
    </source>
</evidence>
<protein>
    <submittedName>
        <fullName evidence="9">Cation efflux system protein</fullName>
    </submittedName>
</protein>
<keyword evidence="5 8" id="KW-0812">Transmembrane</keyword>
<dbReference type="SUPFAM" id="SSF82866">
    <property type="entry name" value="Multidrug efflux transporter AcrB transmembrane domain"/>
    <property type="match status" value="2"/>
</dbReference>
<feature type="transmembrane region" description="Helical" evidence="8">
    <location>
        <begin position="363"/>
        <end position="380"/>
    </location>
</feature>
<feature type="transmembrane region" description="Helical" evidence="8">
    <location>
        <begin position="896"/>
        <end position="915"/>
    </location>
</feature>
<accession>E1WXS8</accession>
<keyword evidence="10" id="KW-1185">Reference proteome</keyword>
<dbReference type="SUPFAM" id="SSF82714">
    <property type="entry name" value="Multidrug efflux transporter AcrB TolC docking domain, DN and DC subdomains"/>
    <property type="match status" value="2"/>
</dbReference>
<dbReference type="AlphaFoldDB" id="E1WXS8"/>
<dbReference type="Pfam" id="PF00873">
    <property type="entry name" value="ACR_tran"/>
    <property type="match status" value="1"/>
</dbReference>
<feature type="transmembrane region" description="Helical" evidence="8">
    <location>
        <begin position="552"/>
        <end position="573"/>
    </location>
</feature>
<evidence type="ECO:0000313" key="10">
    <source>
        <dbReference type="Proteomes" id="UP000008963"/>
    </source>
</evidence>
<dbReference type="InterPro" id="IPR001036">
    <property type="entry name" value="Acrflvin-R"/>
</dbReference>
<dbReference type="Gene3D" id="1.20.1640.10">
    <property type="entry name" value="Multidrug efflux transporter AcrB transmembrane domain"/>
    <property type="match status" value="2"/>
</dbReference>
<evidence type="ECO:0000256" key="5">
    <source>
        <dbReference type="ARBA" id="ARBA00022692"/>
    </source>
</evidence>
<dbReference type="SUPFAM" id="SSF82693">
    <property type="entry name" value="Multidrug efflux transporter AcrB pore domain, PN1, PN2, PC1 and PC2 subdomains"/>
    <property type="match status" value="1"/>
</dbReference>
<dbReference type="Gene3D" id="3.30.70.1440">
    <property type="entry name" value="Multidrug efflux transporter AcrB pore domain"/>
    <property type="match status" value="1"/>
</dbReference>
<feature type="transmembrane region" description="Helical" evidence="8">
    <location>
        <begin position="387"/>
        <end position="407"/>
    </location>
</feature>
<proteinExistence type="inferred from homology"/>
<evidence type="ECO:0000256" key="2">
    <source>
        <dbReference type="ARBA" id="ARBA00010942"/>
    </source>
</evidence>
<evidence type="ECO:0000256" key="8">
    <source>
        <dbReference type="SAM" id="Phobius"/>
    </source>
</evidence>
<dbReference type="PRINTS" id="PR00702">
    <property type="entry name" value="ACRIFLAVINRP"/>
</dbReference>
<dbReference type="KEGG" id="bmx:BMS_1001"/>
<dbReference type="InterPro" id="IPR004763">
    <property type="entry name" value="CusA-like"/>
</dbReference>
<evidence type="ECO:0000256" key="7">
    <source>
        <dbReference type="ARBA" id="ARBA00023136"/>
    </source>
</evidence>
<feature type="transmembrane region" description="Helical" evidence="8">
    <location>
        <begin position="413"/>
        <end position="432"/>
    </location>
</feature>
<keyword evidence="4" id="KW-1003">Cell membrane</keyword>
<dbReference type="NCBIfam" id="TIGR00914">
    <property type="entry name" value="2A0601"/>
    <property type="match status" value="1"/>
</dbReference>
<feature type="transmembrane region" description="Helical" evidence="8">
    <location>
        <begin position="502"/>
        <end position="525"/>
    </location>
</feature>
<feature type="transmembrane region" description="Helical" evidence="8">
    <location>
        <begin position="29"/>
        <end position="47"/>
    </location>
</feature>
<dbReference type="EMBL" id="FQ312005">
    <property type="protein sequence ID" value="CBW25885.1"/>
    <property type="molecule type" value="Genomic_DNA"/>
</dbReference>
<dbReference type="eggNOG" id="COG3696">
    <property type="taxonomic scope" value="Bacteria"/>
</dbReference>
<dbReference type="HOGENOM" id="CLU_002755_1_2_7"/>
<name>E1WXS8_HALMS</name>
<dbReference type="PANTHER" id="PTHR32063">
    <property type="match status" value="1"/>
</dbReference>
<dbReference type="Proteomes" id="UP000008963">
    <property type="component" value="Chromosome"/>
</dbReference>
<dbReference type="GO" id="GO:0005886">
    <property type="term" value="C:plasma membrane"/>
    <property type="evidence" value="ECO:0007669"/>
    <property type="project" value="UniProtKB-SubCell"/>
</dbReference>
<feature type="transmembrane region" description="Helical" evidence="8">
    <location>
        <begin position="948"/>
        <end position="973"/>
    </location>
</feature>
<dbReference type="InterPro" id="IPR027463">
    <property type="entry name" value="AcrB_DN_DC_subdom"/>
</dbReference>